<gene>
    <name evidence="7" type="ORF">KC660_02835</name>
</gene>
<reference evidence="7" key="2">
    <citation type="journal article" date="2021" name="Microbiome">
        <title>Successional dynamics and alternative stable states in a saline activated sludge microbial community over 9 years.</title>
        <authorList>
            <person name="Wang Y."/>
            <person name="Ye J."/>
            <person name="Ju F."/>
            <person name="Liu L."/>
            <person name="Boyd J.A."/>
            <person name="Deng Y."/>
            <person name="Parks D.H."/>
            <person name="Jiang X."/>
            <person name="Yin X."/>
            <person name="Woodcroft B.J."/>
            <person name="Tyson G.W."/>
            <person name="Hugenholtz P."/>
            <person name="Polz M.F."/>
            <person name="Zhang T."/>
        </authorList>
    </citation>
    <scope>NUCLEOTIDE SEQUENCE</scope>
    <source>
        <strain evidence="7">HKST-UBA10</strain>
    </source>
</reference>
<dbReference type="InterPro" id="IPR013525">
    <property type="entry name" value="ABC2_TM"/>
</dbReference>
<feature type="transmembrane region" description="Helical" evidence="5">
    <location>
        <begin position="147"/>
        <end position="165"/>
    </location>
</feature>
<feature type="transmembrane region" description="Helical" evidence="5">
    <location>
        <begin position="85"/>
        <end position="109"/>
    </location>
</feature>
<feature type="non-terminal residue" evidence="7">
    <location>
        <position position="1"/>
    </location>
</feature>
<accession>A0A955RIF8</accession>
<feature type="transmembrane region" description="Helical" evidence="5">
    <location>
        <begin position="121"/>
        <end position="141"/>
    </location>
</feature>
<evidence type="ECO:0000256" key="3">
    <source>
        <dbReference type="ARBA" id="ARBA00022989"/>
    </source>
</evidence>
<sequence length="223" mass="24369">FILIIGNSQSLLQSVAMEKENRMIEIMLSIIDSKTLVRGKILGLMGSGITQLVIWLVLGTIGLVVLNSTKLASLNLNIDLGSITILSVVLSLFLAFCGFLTIASIMVGVGAMGKNYRDSQSLSSIFILISVFPIYFISILISDPNSILAIIFSYFPLTSPMILLLRSAFGQLKTVELIIGVLLTLLYTIIAFYLAPKLFDLGSLMYSRRPTMKEIVKTILPIG</sequence>
<organism evidence="7 8">
    <name type="scientific">Candidatus Dojkabacteria bacterium</name>
    <dbReference type="NCBI Taxonomy" id="2099670"/>
    <lineage>
        <taxon>Bacteria</taxon>
        <taxon>Candidatus Dojkabacteria</taxon>
    </lineage>
</organism>
<dbReference type="GO" id="GO:0016020">
    <property type="term" value="C:membrane"/>
    <property type="evidence" value="ECO:0007669"/>
    <property type="project" value="UniProtKB-SubCell"/>
</dbReference>
<dbReference type="GO" id="GO:0140359">
    <property type="term" value="F:ABC-type transporter activity"/>
    <property type="evidence" value="ECO:0007669"/>
    <property type="project" value="InterPro"/>
</dbReference>
<comment type="subcellular location">
    <subcellularLocation>
        <location evidence="1">Membrane</location>
        <topology evidence="1">Multi-pass membrane protein</topology>
    </subcellularLocation>
</comment>
<feature type="domain" description="ABC-2 type transporter transmembrane" evidence="6">
    <location>
        <begin position="1"/>
        <end position="194"/>
    </location>
</feature>
<evidence type="ECO:0000313" key="7">
    <source>
        <dbReference type="EMBL" id="MCA9382320.1"/>
    </source>
</evidence>
<evidence type="ECO:0000256" key="1">
    <source>
        <dbReference type="ARBA" id="ARBA00004141"/>
    </source>
</evidence>
<protein>
    <submittedName>
        <fullName evidence="7">ABC transporter permease</fullName>
    </submittedName>
</protein>
<keyword evidence="3 5" id="KW-1133">Transmembrane helix</keyword>
<evidence type="ECO:0000256" key="5">
    <source>
        <dbReference type="SAM" id="Phobius"/>
    </source>
</evidence>
<reference evidence="7" key="1">
    <citation type="submission" date="2020-04" db="EMBL/GenBank/DDBJ databases">
        <authorList>
            <person name="Zhang T."/>
        </authorList>
    </citation>
    <scope>NUCLEOTIDE SEQUENCE</scope>
    <source>
        <strain evidence="7">HKST-UBA10</strain>
    </source>
</reference>
<proteinExistence type="predicted"/>
<feature type="transmembrane region" description="Helical" evidence="5">
    <location>
        <begin position="177"/>
        <end position="195"/>
    </location>
</feature>
<comment type="caution">
    <text evidence="7">The sequence shown here is derived from an EMBL/GenBank/DDBJ whole genome shotgun (WGS) entry which is preliminary data.</text>
</comment>
<dbReference type="EMBL" id="JAGQLG010000106">
    <property type="protein sequence ID" value="MCA9382320.1"/>
    <property type="molecule type" value="Genomic_DNA"/>
</dbReference>
<dbReference type="AlphaFoldDB" id="A0A955RIF8"/>
<evidence type="ECO:0000313" key="8">
    <source>
        <dbReference type="Proteomes" id="UP000782843"/>
    </source>
</evidence>
<evidence type="ECO:0000259" key="6">
    <source>
        <dbReference type="Pfam" id="PF12698"/>
    </source>
</evidence>
<dbReference type="Pfam" id="PF12698">
    <property type="entry name" value="ABC2_membrane_3"/>
    <property type="match status" value="1"/>
</dbReference>
<evidence type="ECO:0000256" key="2">
    <source>
        <dbReference type="ARBA" id="ARBA00022692"/>
    </source>
</evidence>
<dbReference type="Proteomes" id="UP000782843">
    <property type="component" value="Unassembled WGS sequence"/>
</dbReference>
<feature type="transmembrane region" description="Helical" evidence="5">
    <location>
        <begin position="41"/>
        <end position="65"/>
    </location>
</feature>
<evidence type="ECO:0000256" key="4">
    <source>
        <dbReference type="ARBA" id="ARBA00023136"/>
    </source>
</evidence>
<name>A0A955RIF8_9BACT</name>
<keyword evidence="4 5" id="KW-0472">Membrane</keyword>
<keyword evidence="2 5" id="KW-0812">Transmembrane</keyword>